<evidence type="ECO:0000313" key="1">
    <source>
        <dbReference type="EMBL" id="CCD21375.1"/>
    </source>
</evidence>
<dbReference type="VEuPathDB" id="TriTrypDB:TvY486_0042810"/>
<evidence type="ECO:0000313" key="2">
    <source>
        <dbReference type="Proteomes" id="UP000009027"/>
    </source>
</evidence>
<organism evidence="1 2">
    <name type="scientific">Trypanosoma vivax (strain Y486)</name>
    <dbReference type="NCBI Taxonomy" id="1055687"/>
    <lineage>
        <taxon>Eukaryota</taxon>
        <taxon>Discoba</taxon>
        <taxon>Euglenozoa</taxon>
        <taxon>Kinetoplastea</taxon>
        <taxon>Metakinetoplastina</taxon>
        <taxon>Trypanosomatida</taxon>
        <taxon>Trypanosomatidae</taxon>
        <taxon>Trypanosoma</taxon>
        <taxon>Duttonella</taxon>
    </lineage>
</organism>
<keyword evidence="2" id="KW-1185">Reference proteome</keyword>
<dbReference type="AlphaFoldDB" id="F9WUX5"/>
<gene>
    <name evidence="1" type="ORF">TvY486_0042810</name>
</gene>
<protein>
    <submittedName>
        <fullName evidence="1">Uncharacterized protein</fullName>
    </submittedName>
</protein>
<dbReference type="EMBL" id="CAEX01007608">
    <property type="protein sequence ID" value="CCD21375.1"/>
    <property type="molecule type" value="Genomic_DNA"/>
</dbReference>
<dbReference type="Proteomes" id="UP000009027">
    <property type="component" value="Unassembled WGS sequence"/>
</dbReference>
<sequence length="206" mass="23325">MLASRVFSGYTCPATVNYNKTKEMIDMIKAEHKCKNYTEKYIVSAQLSSYAEKLDEMENLAEWKNGMIKLVAQTRRDVKSNSYRGNIWTVNDEKMKEVVQATRNLTDKLVVTLELFKTVRVSVDEANTTVNSTVNSMENVNKTMLSALEGNGTLLSQLVGQYSEVSAQPHEAKGRLATTQGNINSTMRAAETRLWSRQPRSRWLNT</sequence>
<proteinExistence type="predicted"/>
<name>F9WUX5_TRYVY</name>
<reference evidence="1 2" key="1">
    <citation type="journal article" date="2012" name="Proc. Natl. Acad. Sci. U.S.A.">
        <title>Antigenic diversity is generated by distinct evolutionary mechanisms in African trypanosome species.</title>
        <authorList>
            <person name="Jackson A.P."/>
            <person name="Berry A."/>
            <person name="Aslett M."/>
            <person name="Allison H.C."/>
            <person name="Burton P."/>
            <person name="Vavrova-Anderson J."/>
            <person name="Brown R."/>
            <person name="Browne H."/>
            <person name="Corton N."/>
            <person name="Hauser H."/>
            <person name="Gamble J."/>
            <person name="Gilderthorp R."/>
            <person name="Marcello L."/>
            <person name="McQuillan J."/>
            <person name="Otto T.D."/>
            <person name="Quail M.A."/>
            <person name="Sanders M.J."/>
            <person name="van Tonder A."/>
            <person name="Ginger M.L."/>
            <person name="Field M.C."/>
            <person name="Barry J.D."/>
            <person name="Hertz-Fowler C."/>
            <person name="Berriman M."/>
        </authorList>
    </citation>
    <scope>NUCLEOTIDE SEQUENCE</scope>
    <source>
        <strain evidence="1 2">Y486</strain>
    </source>
</reference>
<accession>F9WUX5</accession>